<feature type="signal peptide" evidence="2">
    <location>
        <begin position="1"/>
        <end position="20"/>
    </location>
</feature>
<proteinExistence type="inferred from homology"/>
<sequence>MGNRAAQILLLRCFILRRCCEYVKLLISQHCFERQVCQTLFVTQVGTSTSRNSKILFYYLILITNEVGVKSWFHSCTVVPNLYKCLSTGNSVVMGDSEDFWNQPTRKSQMVLYICVALFKTFCQSPEQPEPDLSFKKGIGRSGSLLSFKCKAINVNNKFHPPAVVGVMGSAAATSKLLGLPPAQSIAALAIACSSAGAPMANAATQTKPLHMGNAARGGLEATELALLGLEGNTQILDLESGFGAFYPDYIPRQLADVNPASQYRWVLEDQNIAQKRFPAHLGMHWVADAAMEARAKILDKHTNTDVSQIQKITLRVPLSKYVDCPVPVTEHQARHSFQFNCCTALLDGEVTVESFSKSQMNRSDLQEMLLKVNLENPQDNHPSFEKMYCEISVETTQGETFTAHCDTFYGHWRKPLSHEDLLKKFRANASTVLTPDFVEGIIYTVDNLDSNQDCSMLWSYMHFNKQHMTHRHEHCFSLSV</sequence>
<dbReference type="PANTHER" id="PTHR16943">
    <property type="entry name" value="2-METHYLCITRATE DEHYDRATASE-RELATED"/>
    <property type="match status" value="1"/>
</dbReference>
<feature type="domain" description="MmgE/PrpD N-terminal" evidence="3">
    <location>
        <begin position="153"/>
        <end position="247"/>
    </location>
</feature>
<name>A0A5A9P2F6_9TELE</name>
<dbReference type="GO" id="GO:0006952">
    <property type="term" value="P:defense response"/>
    <property type="evidence" value="ECO:0007669"/>
    <property type="project" value="TreeGrafter"/>
</dbReference>
<keyword evidence="6" id="KW-1185">Reference proteome</keyword>
<gene>
    <name evidence="5" type="ORF">E1301_Tti013933</name>
</gene>
<dbReference type="InterPro" id="IPR005656">
    <property type="entry name" value="MmgE_PrpD"/>
</dbReference>
<evidence type="ECO:0000259" key="3">
    <source>
        <dbReference type="Pfam" id="PF03972"/>
    </source>
</evidence>
<dbReference type="AlphaFoldDB" id="A0A5A9P2F6"/>
<dbReference type="Proteomes" id="UP000324632">
    <property type="component" value="Chromosome 10"/>
</dbReference>
<dbReference type="GO" id="GO:0005739">
    <property type="term" value="C:mitochondrion"/>
    <property type="evidence" value="ECO:0007669"/>
    <property type="project" value="TreeGrafter"/>
</dbReference>
<dbReference type="GO" id="GO:0047613">
    <property type="term" value="F:aconitate decarboxylase activity"/>
    <property type="evidence" value="ECO:0007669"/>
    <property type="project" value="TreeGrafter"/>
</dbReference>
<organism evidence="5 6">
    <name type="scientific">Triplophysa tibetana</name>
    <dbReference type="NCBI Taxonomy" id="1572043"/>
    <lineage>
        <taxon>Eukaryota</taxon>
        <taxon>Metazoa</taxon>
        <taxon>Chordata</taxon>
        <taxon>Craniata</taxon>
        <taxon>Vertebrata</taxon>
        <taxon>Euteleostomi</taxon>
        <taxon>Actinopterygii</taxon>
        <taxon>Neopterygii</taxon>
        <taxon>Teleostei</taxon>
        <taxon>Ostariophysi</taxon>
        <taxon>Cypriniformes</taxon>
        <taxon>Nemacheilidae</taxon>
        <taxon>Triplophysa</taxon>
    </lineage>
</organism>
<dbReference type="InterPro" id="IPR036148">
    <property type="entry name" value="MmgE/PrpD_sf"/>
</dbReference>
<reference evidence="5 6" key="1">
    <citation type="journal article" date="2019" name="Mol. Ecol. Resour.">
        <title>Chromosome-level genome assembly of Triplophysa tibetana, a fish adapted to the harsh high-altitude environment of the Tibetan Plateau.</title>
        <authorList>
            <person name="Yang X."/>
            <person name="Liu H."/>
            <person name="Ma Z."/>
            <person name="Zou Y."/>
            <person name="Zou M."/>
            <person name="Mao Y."/>
            <person name="Li X."/>
            <person name="Wang H."/>
            <person name="Chen T."/>
            <person name="Wang W."/>
            <person name="Yang R."/>
        </authorList>
    </citation>
    <scope>NUCLEOTIDE SEQUENCE [LARGE SCALE GENOMIC DNA]</scope>
    <source>
        <strain evidence="5">TTIB1903HZAU</strain>
        <tissue evidence="5">Muscle</tissue>
    </source>
</reference>
<feature type="chain" id="PRO_5022953492" evidence="2">
    <location>
        <begin position="21"/>
        <end position="481"/>
    </location>
</feature>
<feature type="domain" description="MmgE/PrpD C-terminal" evidence="4">
    <location>
        <begin position="278"/>
        <end position="449"/>
    </location>
</feature>
<evidence type="ECO:0000259" key="4">
    <source>
        <dbReference type="Pfam" id="PF19305"/>
    </source>
</evidence>
<dbReference type="InterPro" id="IPR045336">
    <property type="entry name" value="MmgE_PrpD_N"/>
</dbReference>
<keyword evidence="2" id="KW-0732">Signal</keyword>
<dbReference type="Gene3D" id="1.10.4100.10">
    <property type="entry name" value="2-methylcitrate dehydratase PrpD"/>
    <property type="match status" value="1"/>
</dbReference>
<dbReference type="Pfam" id="PF03972">
    <property type="entry name" value="MmgE_PrpD_N"/>
    <property type="match status" value="1"/>
</dbReference>
<evidence type="ECO:0000313" key="5">
    <source>
        <dbReference type="EMBL" id="KAA0715845.1"/>
    </source>
</evidence>
<dbReference type="Pfam" id="PF19305">
    <property type="entry name" value="MmgE_PrpD_C"/>
    <property type="match status" value="1"/>
</dbReference>
<evidence type="ECO:0000256" key="1">
    <source>
        <dbReference type="ARBA" id="ARBA00006174"/>
    </source>
</evidence>
<dbReference type="InterPro" id="IPR045337">
    <property type="entry name" value="MmgE_PrpD_C"/>
</dbReference>
<comment type="caution">
    <text evidence="5">The sequence shown here is derived from an EMBL/GenBank/DDBJ whole genome shotgun (WGS) entry which is preliminary data.</text>
</comment>
<evidence type="ECO:0000313" key="6">
    <source>
        <dbReference type="Proteomes" id="UP000324632"/>
    </source>
</evidence>
<dbReference type="InterPro" id="IPR042183">
    <property type="entry name" value="MmgE/PrpD_sf_1"/>
</dbReference>
<accession>A0A5A9P2F6</accession>
<protein>
    <submittedName>
        <fullName evidence="5">Cis-aconitate decarboxylase</fullName>
    </submittedName>
</protein>
<dbReference type="SUPFAM" id="SSF103378">
    <property type="entry name" value="2-methylcitrate dehydratase PrpD"/>
    <property type="match status" value="1"/>
</dbReference>
<dbReference type="PANTHER" id="PTHR16943:SF11">
    <property type="entry name" value="CIS-ACONITATE DECARBOXYLASE"/>
    <property type="match status" value="1"/>
</dbReference>
<evidence type="ECO:0000256" key="2">
    <source>
        <dbReference type="SAM" id="SignalP"/>
    </source>
</evidence>
<dbReference type="EMBL" id="SOYY01000010">
    <property type="protein sequence ID" value="KAA0715845.1"/>
    <property type="molecule type" value="Genomic_DNA"/>
</dbReference>
<comment type="similarity">
    <text evidence="1">Belongs to the PrpD family.</text>
</comment>